<comment type="subcellular location">
    <subcellularLocation>
        <location evidence="2">Endomembrane system</location>
    </subcellularLocation>
    <subcellularLocation>
        <location evidence="1">Membrane</location>
        <topology evidence="1">Single-pass membrane protein</topology>
    </subcellularLocation>
</comment>
<keyword evidence="8 15" id="KW-0067">ATP-binding</keyword>
<evidence type="ECO:0000313" key="20">
    <source>
        <dbReference type="WBParaSite" id="SMTH1_16290.2"/>
    </source>
</evidence>
<evidence type="ECO:0000256" key="11">
    <source>
        <dbReference type="ARBA" id="ARBA00023137"/>
    </source>
</evidence>
<evidence type="ECO:0000256" key="16">
    <source>
        <dbReference type="PIRSR" id="PIRSR000615-3"/>
    </source>
</evidence>
<protein>
    <recommendedName>
        <fullName evidence="18">Serine-threonine/tyrosine-protein kinase catalytic domain-containing protein</fullName>
    </recommendedName>
</protein>
<keyword evidence="11" id="KW-0829">Tyrosine-protein kinase</keyword>
<dbReference type="Proteomes" id="UP000050791">
    <property type="component" value="Unassembled WGS sequence"/>
</dbReference>
<feature type="binding site" evidence="15">
    <location>
        <begin position="912"/>
        <end position="918"/>
    </location>
    <ligand>
        <name>ATP</name>
        <dbReference type="ChEBI" id="CHEBI:30616"/>
    </ligand>
</feature>
<dbReference type="GO" id="GO:0005524">
    <property type="term" value="F:ATP binding"/>
    <property type="evidence" value="ECO:0007669"/>
    <property type="project" value="UniProtKB-KW"/>
</dbReference>
<evidence type="ECO:0000313" key="19">
    <source>
        <dbReference type="Proteomes" id="UP000050791"/>
    </source>
</evidence>
<name>A0AA85AX03_9TREM</name>
<dbReference type="InterPro" id="IPR011009">
    <property type="entry name" value="Kinase-like_dom_sf"/>
</dbReference>
<dbReference type="GO" id="GO:0005886">
    <property type="term" value="C:plasma membrane"/>
    <property type="evidence" value="ECO:0007669"/>
    <property type="project" value="TreeGrafter"/>
</dbReference>
<feature type="chain" id="PRO_5041662769" description="Serine-threonine/tyrosine-protein kinase catalytic domain-containing protein" evidence="17">
    <location>
        <begin position="21"/>
        <end position="1137"/>
    </location>
</feature>
<dbReference type="PANTHER" id="PTHR24416">
    <property type="entry name" value="TYROSINE-PROTEIN KINASE RECEPTOR"/>
    <property type="match status" value="1"/>
</dbReference>
<evidence type="ECO:0000256" key="9">
    <source>
        <dbReference type="ARBA" id="ARBA00022989"/>
    </source>
</evidence>
<feature type="signal peptide" evidence="17">
    <location>
        <begin position="1"/>
        <end position="20"/>
    </location>
</feature>
<accession>A0AA85AX03</accession>
<dbReference type="GO" id="GO:0030182">
    <property type="term" value="P:neuron differentiation"/>
    <property type="evidence" value="ECO:0007669"/>
    <property type="project" value="UniProtKB-ARBA"/>
</dbReference>
<dbReference type="GO" id="GO:0050793">
    <property type="term" value="P:regulation of developmental process"/>
    <property type="evidence" value="ECO:0007669"/>
    <property type="project" value="UniProtKB-ARBA"/>
</dbReference>
<dbReference type="GO" id="GO:0048468">
    <property type="term" value="P:cell development"/>
    <property type="evidence" value="ECO:0007669"/>
    <property type="project" value="UniProtKB-ARBA"/>
</dbReference>
<keyword evidence="4" id="KW-0812">Transmembrane</keyword>
<evidence type="ECO:0000256" key="17">
    <source>
        <dbReference type="SAM" id="SignalP"/>
    </source>
</evidence>
<keyword evidence="12" id="KW-0675">Receptor</keyword>
<evidence type="ECO:0000256" key="10">
    <source>
        <dbReference type="ARBA" id="ARBA00023136"/>
    </source>
</evidence>
<sequence>MWSTFFVFIMFVYFCPLSCTETSKPKYKLISAPVGDRVVLSCGIGDSKYRVYEWLDNKKPMEFATHNVTMHSNGSIDFRLRMENADRIFSCRSYNSYPNGTNDSSLIFVYNFVPIVKAFLAETVHNATVDWGSIYRFPCIFGGTDPRENTMILNNQIVVEMEHNITEDSIVECKVQNSLGMVHDLAYITVRPDSKAWGIKHGVSDRHSYCQSYSTILPKSSVCYPFIENIANEYKEPYLISRSRLYSNEISNQAVRNLFTSWDDLLSSSMHLSQSNNYLSDSFKSSNTSFIKSNHVVDAISLSNSSSAAWRCINLAKHLTCATSYPRCEITNTDRKSTSVFANSYIEYPVCLKHCLAVTGLFCFSSLKILNNSALDRLLDIHRNESLMNSDFSKTGWSELINVPEAKNQSLPLSFFDPLASGTSNPFYICSSTKSDIMSFEPSKKSICTRLPIDNENPTNSIAGSKKTPDEQNVDCINGKGENYRGLATMPECKPWTNLFVLDDNIQNLQPGIWPGFYSLNSFTFPRSLGLEASSSAVCRNPSGLASRPFCLSRKGNKENFPDVSMKSKPNHLEEWYLTSCYQIPQCSETSNNSDYHHNWTIGDVSPSGLETTEAQLQKSKHDSLKMIQFVHSCPVTKNELIDEEFEANTLGMRMDKSVVYVTNVPTIISPPKTIDSSPNTCVICGVASNLLSDTCSSCRCSQNKQTGVPSAVTTDHPISGDSCSDNHVLIDDHEVDPEFSPTTLGLIESSYYSLSSGSAELGSSILPEKLFNVASMNHLLHPKFKSLCYPRNRLVEICCLAKRAFGWIILVHAPNLNKLVHRRRLLSLTTSERLGLVSSSSQEKENIDVQSSSDESNNCIAVLKMIQGGSNLKAEANFLREAEILVELQHRNIMQLLGVCIPLEPLSLLIEYMPFGDFYSFLRRYTGESPGYNSLVGTVNGEIVHSYSQTLLQTTTVPKKDFINEYPTNLNVKILTEMVIDACEAMVYLSELHYVHRDVATRSFLVGKKLIVKLSDFSMCRPIQPGVDFISTSNECLPIKWLPLESILEGKFHTDTDVWSFGVLLWEVFSFAVEPFTNLSHSEIIKLLEHGDRLTRPSQCPESIYQLMLKCWSADRTERPKFIYIRNCLKEIFKDL</sequence>
<evidence type="ECO:0000256" key="15">
    <source>
        <dbReference type="PIRSR" id="PIRSR000615-2"/>
    </source>
</evidence>
<keyword evidence="5 17" id="KW-0732">Signal</keyword>
<keyword evidence="7" id="KW-0418">Kinase</keyword>
<evidence type="ECO:0000256" key="1">
    <source>
        <dbReference type="ARBA" id="ARBA00004167"/>
    </source>
</evidence>
<organism evidence="19 20">
    <name type="scientific">Schistosoma mattheei</name>
    <dbReference type="NCBI Taxonomy" id="31246"/>
    <lineage>
        <taxon>Eukaryota</taxon>
        <taxon>Metazoa</taxon>
        <taxon>Spiralia</taxon>
        <taxon>Lophotrochozoa</taxon>
        <taxon>Platyhelminthes</taxon>
        <taxon>Trematoda</taxon>
        <taxon>Digenea</taxon>
        <taxon>Strigeidida</taxon>
        <taxon>Schistosomatoidea</taxon>
        <taxon>Schistosomatidae</taxon>
        <taxon>Schistosoma</taxon>
    </lineage>
</organism>
<keyword evidence="16" id="KW-0479">Metal-binding</keyword>
<evidence type="ECO:0000256" key="5">
    <source>
        <dbReference type="ARBA" id="ARBA00022729"/>
    </source>
</evidence>
<dbReference type="InterPro" id="IPR050122">
    <property type="entry name" value="RTK"/>
</dbReference>
<evidence type="ECO:0000256" key="8">
    <source>
        <dbReference type="ARBA" id="ARBA00022840"/>
    </source>
</evidence>
<keyword evidence="6 15" id="KW-0547">Nucleotide-binding</keyword>
<dbReference type="GO" id="GO:0012505">
    <property type="term" value="C:endomembrane system"/>
    <property type="evidence" value="ECO:0007669"/>
    <property type="project" value="UniProtKB-SubCell"/>
</dbReference>
<dbReference type="Gene3D" id="2.40.20.10">
    <property type="entry name" value="Plasminogen Kringle 4"/>
    <property type="match status" value="1"/>
</dbReference>
<dbReference type="GO" id="GO:0004714">
    <property type="term" value="F:transmembrane receptor protein tyrosine kinase activity"/>
    <property type="evidence" value="ECO:0007669"/>
    <property type="project" value="TreeGrafter"/>
</dbReference>
<feature type="domain" description="Serine-threonine/tyrosine-protein kinase catalytic" evidence="18">
    <location>
        <begin position="854"/>
        <end position="1130"/>
    </location>
</feature>
<feature type="active site" description="Proton acceptor" evidence="14">
    <location>
        <position position="999"/>
    </location>
</feature>
<evidence type="ECO:0000256" key="6">
    <source>
        <dbReference type="ARBA" id="ARBA00022741"/>
    </source>
</evidence>
<dbReference type="AlphaFoldDB" id="A0AA85AX03"/>
<dbReference type="GO" id="GO:0010976">
    <property type="term" value="P:positive regulation of neuron projection development"/>
    <property type="evidence" value="ECO:0007669"/>
    <property type="project" value="TreeGrafter"/>
</dbReference>
<dbReference type="GO" id="GO:0007169">
    <property type="term" value="P:cell surface receptor protein tyrosine kinase signaling pathway"/>
    <property type="evidence" value="ECO:0007669"/>
    <property type="project" value="TreeGrafter"/>
</dbReference>
<evidence type="ECO:0000256" key="3">
    <source>
        <dbReference type="ARBA" id="ARBA00022679"/>
    </source>
</evidence>
<evidence type="ECO:0000256" key="7">
    <source>
        <dbReference type="ARBA" id="ARBA00022777"/>
    </source>
</evidence>
<dbReference type="Gene3D" id="3.30.200.20">
    <property type="entry name" value="Phosphorylase Kinase, domain 1"/>
    <property type="match status" value="1"/>
</dbReference>
<keyword evidence="9" id="KW-1133">Transmembrane helix</keyword>
<dbReference type="GO" id="GO:0046872">
    <property type="term" value="F:metal ion binding"/>
    <property type="evidence" value="ECO:0007669"/>
    <property type="project" value="UniProtKB-KW"/>
</dbReference>
<keyword evidence="3" id="KW-0808">Transferase</keyword>
<evidence type="ECO:0000259" key="18">
    <source>
        <dbReference type="Pfam" id="PF07714"/>
    </source>
</evidence>
<keyword evidence="13" id="KW-0325">Glycoprotein</keyword>
<dbReference type="CDD" id="cd00192">
    <property type="entry name" value="PTKc"/>
    <property type="match status" value="1"/>
</dbReference>
<feature type="binding site" evidence="16">
    <location>
        <position position="1017"/>
    </location>
    <ligand>
        <name>Mg(2+)</name>
        <dbReference type="ChEBI" id="CHEBI:18420"/>
    </ligand>
</feature>
<proteinExistence type="predicted"/>
<evidence type="ECO:0000256" key="13">
    <source>
        <dbReference type="ARBA" id="ARBA00023180"/>
    </source>
</evidence>
<evidence type="ECO:0000256" key="2">
    <source>
        <dbReference type="ARBA" id="ARBA00004308"/>
    </source>
</evidence>
<feature type="binding site" evidence="15">
    <location>
        <position position="1003"/>
    </location>
    <ligand>
        <name>ATP</name>
        <dbReference type="ChEBI" id="CHEBI:30616"/>
    </ligand>
</feature>
<dbReference type="InterPro" id="IPR001245">
    <property type="entry name" value="Ser-Thr/Tyr_kinase_cat_dom"/>
</dbReference>
<evidence type="ECO:0000256" key="14">
    <source>
        <dbReference type="PIRSR" id="PIRSR000615-1"/>
    </source>
</evidence>
<dbReference type="Pfam" id="PF07714">
    <property type="entry name" value="PK_Tyr_Ser-Thr"/>
    <property type="match status" value="1"/>
</dbReference>
<feature type="binding site" evidence="15">
    <location>
        <position position="865"/>
    </location>
    <ligand>
        <name>ATP</name>
        <dbReference type="ChEBI" id="CHEBI:30616"/>
    </ligand>
</feature>
<dbReference type="FunFam" id="1.10.510.10:FF:001512">
    <property type="entry name" value="Receptor tyrosine-protein kinase erbB-2"/>
    <property type="match status" value="1"/>
</dbReference>
<dbReference type="GO" id="GO:0043235">
    <property type="term" value="C:receptor complex"/>
    <property type="evidence" value="ECO:0007669"/>
    <property type="project" value="TreeGrafter"/>
</dbReference>
<reference evidence="20" key="1">
    <citation type="submission" date="2023-11" db="UniProtKB">
        <authorList>
            <consortium name="WormBaseParasite"/>
        </authorList>
    </citation>
    <scope>IDENTIFICATION</scope>
</reference>
<dbReference type="PRINTS" id="PR00109">
    <property type="entry name" value="TYRKINASE"/>
</dbReference>
<dbReference type="InterPro" id="IPR038178">
    <property type="entry name" value="Kringle_sf"/>
</dbReference>
<dbReference type="PANTHER" id="PTHR24416:SF349">
    <property type="entry name" value="TYROSINE-PROTEIN KINASE RYK"/>
    <property type="match status" value="1"/>
</dbReference>
<dbReference type="WBParaSite" id="SMTH1_16290.2">
    <property type="protein sequence ID" value="SMTH1_16290.2"/>
    <property type="gene ID" value="SMTH1_16290"/>
</dbReference>
<dbReference type="SUPFAM" id="SSF56112">
    <property type="entry name" value="Protein kinase-like (PK-like)"/>
    <property type="match status" value="1"/>
</dbReference>
<dbReference type="GO" id="GO:0051897">
    <property type="term" value="P:positive regulation of phosphatidylinositol 3-kinase/protein kinase B signal transduction"/>
    <property type="evidence" value="ECO:0007669"/>
    <property type="project" value="TreeGrafter"/>
</dbReference>
<evidence type="ECO:0000256" key="12">
    <source>
        <dbReference type="ARBA" id="ARBA00023170"/>
    </source>
</evidence>
<keyword evidence="10" id="KW-0472">Membrane</keyword>
<keyword evidence="16" id="KW-0460">Magnesium</keyword>
<dbReference type="Gene3D" id="1.10.510.10">
    <property type="entry name" value="Transferase(Phosphotransferase) domain 1"/>
    <property type="match status" value="1"/>
</dbReference>
<evidence type="ECO:0000256" key="4">
    <source>
        <dbReference type="ARBA" id="ARBA00022692"/>
    </source>
</evidence>